<dbReference type="eggNOG" id="COG3004">
    <property type="taxonomic scope" value="Bacteria"/>
</dbReference>
<keyword evidence="3 9" id="KW-1003">Cell membrane</keyword>
<dbReference type="Gene3D" id="1.20.1530.10">
    <property type="entry name" value="Na+/H+ antiporter like domain"/>
    <property type="match status" value="1"/>
</dbReference>
<accession>D1CHI5</accession>
<comment type="subcellular location">
    <subcellularLocation>
        <location evidence="1">Cell inner membrane</location>
        <topology evidence="1">Multi-pass membrane protein</topology>
    </subcellularLocation>
    <subcellularLocation>
        <location evidence="9">Cell membrane</location>
        <topology evidence="9">Multi-pass membrane protein</topology>
    </subcellularLocation>
</comment>
<protein>
    <recommendedName>
        <fullName evidence="9">Na(+)/H(+) antiporter NhaA</fullName>
    </recommendedName>
    <alternativeName>
        <fullName evidence="9">Sodium/proton antiporter NhaA</fullName>
    </alternativeName>
</protein>
<dbReference type="KEGG" id="ttr:Tter_2307"/>
<evidence type="ECO:0000256" key="6">
    <source>
        <dbReference type="ARBA" id="ARBA00023053"/>
    </source>
</evidence>
<feature type="transmembrane region" description="Helical" evidence="9">
    <location>
        <begin position="77"/>
        <end position="95"/>
    </location>
</feature>
<dbReference type="RefSeq" id="WP_012876237.1">
    <property type="nucleotide sequence ID" value="NC_013526.1"/>
</dbReference>
<keyword evidence="9" id="KW-0813">Transport</keyword>
<dbReference type="GO" id="GO:0005886">
    <property type="term" value="C:plasma membrane"/>
    <property type="evidence" value="ECO:0007669"/>
    <property type="project" value="UniProtKB-SubCell"/>
</dbReference>
<feature type="transmembrane region" description="Helical" evidence="9">
    <location>
        <begin position="230"/>
        <end position="254"/>
    </location>
</feature>
<keyword evidence="6 9" id="KW-0915">Sodium</keyword>
<feature type="transmembrane region" description="Helical" evidence="9">
    <location>
        <begin position="390"/>
        <end position="410"/>
    </location>
</feature>
<dbReference type="InterPro" id="IPR023171">
    <property type="entry name" value="Na/H_antiporter_dom_sf"/>
</dbReference>
<proteinExistence type="inferred from homology"/>
<dbReference type="GO" id="GO:0015385">
    <property type="term" value="F:sodium:proton antiporter activity"/>
    <property type="evidence" value="ECO:0007669"/>
    <property type="project" value="UniProtKB-UniRule"/>
</dbReference>
<evidence type="ECO:0000256" key="5">
    <source>
        <dbReference type="ARBA" id="ARBA00022989"/>
    </source>
</evidence>
<dbReference type="STRING" id="525904.Tter_2307"/>
<dbReference type="Proteomes" id="UP000000323">
    <property type="component" value="Chromosome 2"/>
</dbReference>
<keyword evidence="11" id="KW-1185">Reference proteome</keyword>
<evidence type="ECO:0000256" key="7">
    <source>
        <dbReference type="ARBA" id="ARBA00023136"/>
    </source>
</evidence>
<feature type="transmembrane region" description="Helical" evidence="9">
    <location>
        <begin position="422"/>
        <end position="439"/>
    </location>
</feature>
<feature type="transmembrane region" description="Helical" evidence="9">
    <location>
        <begin position="20"/>
        <end position="47"/>
    </location>
</feature>
<dbReference type="GO" id="GO:0006885">
    <property type="term" value="P:regulation of pH"/>
    <property type="evidence" value="ECO:0007669"/>
    <property type="project" value="UniProtKB-UniRule"/>
</dbReference>
<feature type="transmembrane region" description="Helical" evidence="9">
    <location>
        <begin position="143"/>
        <end position="161"/>
    </location>
</feature>
<evidence type="ECO:0000256" key="8">
    <source>
        <dbReference type="ARBA" id="ARBA00023201"/>
    </source>
</evidence>
<gene>
    <name evidence="9" type="primary">nhaA</name>
    <name evidence="10" type="ordered locus">Tter_2307</name>
</gene>
<keyword evidence="4 9" id="KW-0812">Transmembrane</keyword>
<keyword evidence="2 9" id="KW-0050">Antiport</keyword>
<evidence type="ECO:0000256" key="9">
    <source>
        <dbReference type="HAMAP-Rule" id="MF_01844"/>
    </source>
</evidence>
<dbReference type="HAMAP" id="MF_01844">
    <property type="entry name" value="NhaA"/>
    <property type="match status" value="1"/>
</dbReference>
<keyword evidence="8 9" id="KW-0739">Sodium transport</keyword>
<feature type="transmembrane region" description="Helical" evidence="9">
    <location>
        <begin position="198"/>
        <end position="218"/>
    </location>
</feature>
<keyword evidence="7 9" id="KW-0472">Membrane</keyword>
<feature type="transmembrane region" description="Helical" evidence="9">
    <location>
        <begin position="168"/>
        <end position="192"/>
    </location>
</feature>
<evidence type="ECO:0000256" key="3">
    <source>
        <dbReference type="ARBA" id="ARBA00022475"/>
    </source>
</evidence>
<evidence type="ECO:0000313" key="11">
    <source>
        <dbReference type="Proteomes" id="UP000000323"/>
    </source>
</evidence>
<evidence type="ECO:0000256" key="2">
    <source>
        <dbReference type="ARBA" id="ARBA00022449"/>
    </source>
</evidence>
<dbReference type="PANTHER" id="PTHR30341">
    <property type="entry name" value="SODIUM ION/PROTON ANTIPORTER NHAA-RELATED"/>
    <property type="match status" value="1"/>
</dbReference>
<dbReference type="EMBL" id="CP001826">
    <property type="protein sequence ID" value="ACZ43206.1"/>
    <property type="molecule type" value="Genomic_DNA"/>
</dbReference>
<dbReference type="NCBIfam" id="TIGR00773">
    <property type="entry name" value="NhaA"/>
    <property type="match status" value="1"/>
</dbReference>
<reference evidence="11" key="1">
    <citation type="journal article" date="2010" name="Stand. Genomic Sci.">
        <title>Complete genome sequence of 'Thermobaculum terrenum' type strain (YNP1).</title>
        <authorList>
            <person name="Kiss H."/>
            <person name="Cleland D."/>
            <person name="Lapidus A."/>
            <person name="Lucas S."/>
            <person name="Glavina Del Rio T."/>
            <person name="Nolan M."/>
            <person name="Tice H."/>
            <person name="Han C."/>
            <person name="Goodwin L."/>
            <person name="Pitluck S."/>
            <person name="Liolios K."/>
            <person name="Ivanova N."/>
            <person name="Mavromatis K."/>
            <person name="Ovchinnikova G."/>
            <person name="Pati A."/>
            <person name="Chen A."/>
            <person name="Palaniappan K."/>
            <person name="Land M."/>
            <person name="Hauser L."/>
            <person name="Chang Y."/>
            <person name="Jeffries C."/>
            <person name="Lu M."/>
            <person name="Brettin T."/>
            <person name="Detter J."/>
            <person name="Goker M."/>
            <person name="Tindall B."/>
            <person name="Beck B."/>
            <person name="McDermott T."/>
            <person name="Woyke T."/>
            <person name="Bristow J."/>
            <person name="Eisen J."/>
            <person name="Markowitz V."/>
            <person name="Hugenholtz P."/>
            <person name="Kyrpides N."/>
            <person name="Klenk H."/>
            <person name="Cheng J."/>
        </authorList>
    </citation>
    <scope>NUCLEOTIDE SEQUENCE [LARGE SCALE GENOMIC DNA]</scope>
    <source>
        <strain evidence="11">ATCC BAA-798 / YNP1</strain>
    </source>
</reference>
<organism evidence="10 11">
    <name type="scientific">Thermobaculum terrenum (strain ATCC BAA-798 / CCMEE 7001 / YNP1)</name>
    <dbReference type="NCBI Taxonomy" id="525904"/>
    <lineage>
        <taxon>Bacteria</taxon>
        <taxon>Bacillati</taxon>
        <taxon>Chloroflexota</taxon>
        <taxon>Chloroflexia</taxon>
        <taxon>Candidatus Thermobaculales</taxon>
        <taxon>Candidatus Thermobaculaceae</taxon>
        <taxon>Thermobaculum</taxon>
    </lineage>
</organism>
<feature type="transmembrane region" description="Helical" evidence="9">
    <location>
        <begin position="348"/>
        <end position="370"/>
    </location>
</feature>
<dbReference type="InterPro" id="IPR004670">
    <property type="entry name" value="NhaA"/>
</dbReference>
<comment type="catalytic activity">
    <reaction evidence="9">
        <text>Na(+)(in) + 2 H(+)(out) = Na(+)(out) + 2 H(+)(in)</text>
        <dbReference type="Rhea" id="RHEA:29251"/>
        <dbReference type="ChEBI" id="CHEBI:15378"/>
        <dbReference type="ChEBI" id="CHEBI:29101"/>
    </reaction>
</comment>
<dbReference type="AlphaFoldDB" id="D1CHI5"/>
<evidence type="ECO:0000256" key="4">
    <source>
        <dbReference type="ARBA" id="ARBA00022692"/>
    </source>
</evidence>
<comment type="function">
    <text evidence="9">Na(+)/H(+) antiporter that extrudes sodium in exchange for external protons.</text>
</comment>
<comment type="similarity">
    <text evidence="9">Belongs to the NhaA Na(+)/H(+) (TC 2.A.33) antiporter family.</text>
</comment>
<keyword evidence="5 9" id="KW-1133">Transmembrane helix</keyword>
<feature type="transmembrane region" description="Helical" evidence="9">
    <location>
        <begin position="116"/>
        <end position="137"/>
    </location>
</feature>
<dbReference type="PANTHER" id="PTHR30341:SF0">
    <property type="entry name" value="NA(+)_H(+) ANTIPORTER NHAA"/>
    <property type="match status" value="1"/>
</dbReference>
<feature type="transmembrane region" description="Helical" evidence="9">
    <location>
        <begin position="317"/>
        <end position="336"/>
    </location>
</feature>
<sequence length="455" mass="48738">MGQTASEDFVQREQPIRKLLYPLLAFMGAQSSSGILLIACTVIALLWANSPWGHTYDAFWHTKLVVGVGGYQLSLDLLHWINDGLMALFFFVVGLEIKRELLVGELSSLRQASLPIAAAVGGMLAPAAIYTLFNWGGNGSHGWGIPMATDIAFALGVLSLLGSRIPNALKVFLTALAIVDDIGAVLVIALFYTEDTSLRALLFASVVFLLLVACNVLHVRHPIPYALLGLVMWVAFLESGVHASISGVLVALTIPARTRVDTKEFLDRTKELLEEFDAAGEEGESILTNAGQQAAIREIQALSESAQTPMQRLDHMLHPWVAFAIMPVFALANAGVHLGGQIDLFSPVTLGVIAGLVLGKQIGIFVASWGSARLGLADLPEDTSWRMVYGAGWLGGIGFTMSLFIATLAFGNDQRLLDDAKVGILVGSLISGVFGLLYLRRVISRPTATAVTTTS</sequence>
<evidence type="ECO:0000256" key="1">
    <source>
        <dbReference type="ARBA" id="ARBA00004429"/>
    </source>
</evidence>
<keyword evidence="9" id="KW-0406">Ion transport</keyword>
<name>D1CHI5_THET1</name>
<dbReference type="Pfam" id="PF06965">
    <property type="entry name" value="Na_H_antiport_1"/>
    <property type="match status" value="1"/>
</dbReference>
<dbReference type="HOGENOM" id="CLU_015803_1_2_0"/>
<evidence type="ECO:0000313" key="10">
    <source>
        <dbReference type="EMBL" id="ACZ43206.1"/>
    </source>
</evidence>